<dbReference type="Pfam" id="PF01381">
    <property type="entry name" value="HTH_3"/>
    <property type="match status" value="1"/>
</dbReference>
<evidence type="ECO:0000256" key="1">
    <source>
        <dbReference type="ARBA" id="ARBA00023125"/>
    </source>
</evidence>
<sequence>MTGPYESDLCALISRNLRYLRVHHDLTQSEVASRLDVSRSTYSLMERGRTELTLHQALDLCRYYDISVSQLACRSLPHCSCCGPR</sequence>
<dbReference type="PANTHER" id="PTHR46558">
    <property type="entry name" value="TRACRIPTIONAL REGULATORY PROTEIN-RELATED-RELATED"/>
    <property type="match status" value="1"/>
</dbReference>
<dbReference type="PANTHER" id="PTHR46558:SF4">
    <property type="entry name" value="DNA-BIDING PHAGE PROTEIN"/>
    <property type="match status" value="1"/>
</dbReference>
<dbReference type="CDD" id="cd00093">
    <property type="entry name" value="HTH_XRE"/>
    <property type="match status" value="1"/>
</dbReference>
<dbReference type="InterPro" id="IPR010982">
    <property type="entry name" value="Lambda_DNA-bd_dom_sf"/>
</dbReference>
<accession>A0A1I7FMX2</accession>
<dbReference type="InterPro" id="IPR001387">
    <property type="entry name" value="Cro/C1-type_HTH"/>
</dbReference>
<dbReference type="SMART" id="SM00530">
    <property type="entry name" value="HTH_XRE"/>
    <property type="match status" value="1"/>
</dbReference>
<organism evidence="3 4">
    <name type="scientific">Eubacterium pyruvativorans</name>
    <dbReference type="NCBI Taxonomy" id="155865"/>
    <lineage>
        <taxon>Bacteria</taxon>
        <taxon>Bacillati</taxon>
        <taxon>Bacillota</taxon>
        <taxon>Clostridia</taxon>
        <taxon>Eubacteriales</taxon>
        <taxon>Eubacteriaceae</taxon>
        <taxon>Eubacterium</taxon>
    </lineage>
</organism>
<evidence type="ECO:0000259" key="2">
    <source>
        <dbReference type="PROSITE" id="PS50943"/>
    </source>
</evidence>
<proteinExistence type="predicted"/>
<name>A0A1I7FMX2_9FIRM</name>
<keyword evidence="4" id="KW-1185">Reference proteome</keyword>
<keyword evidence="1 3" id="KW-0238">DNA-binding</keyword>
<dbReference type="Proteomes" id="UP000198817">
    <property type="component" value="Unassembled WGS sequence"/>
</dbReference>
<protein>
    <submittedName>
        <fullName evidence="3">DNA-binding transcriptional regulator, XRE-family HTH domain</fullName>
    </submittedName>
</protein>
<dbReference type="EMBL" id="FPBT01000003">
    <property type="protein sequence ID" value="SFU37559.1"/>
    <property type="molecule type" value="Genomic_DNA"/>
</dbReference>
<gene>
    <name evidence="3" type="ORF">SAMN05216508_10323</name>
</gene>
<evidence type="ECO:0000313" key="4">
    <source>
        <dbReference type="Proteomes" id="UP000198817"/>
    </source>
</evidence>
<dbReference type="SUPFAM" id="SSF47413">
    <property type="entry name" value="lambda repressor-like DNA-binding domains"/>
    <property type="match status" value="1"/>
</dbReference>
<dbReference type="PROSITE" id="PS50943">
    <property type="entry name" value="HTH_CROC1"/>
    <property type="match status" value="1"/>
</dbReference>
<dbReference type="AlphaFoldDB" id="A0A1I7FMX2"/>
<dbReference type="GeneID" id="78354633"/>
<dbReference type="GO" id="GO:0003677">
    <property type="term" value="F:DNA binding"/>
    <property type="evidence" value="ECO:0007669"/>
    <property type="project" value="UniProtKB-KW"/>
</dbReference>
<feature type="domain" description="HTH cro/C1-type" evidence="2">
    <location>
        <begin position="17"/>
        <end position="71"/>
    </location>
</feature>
<dbReference type="Gene3D" id="1.10.260.40">
    <property type="entry name" value="lambda repressor-like DNA-binding domains"/>
    <property type="match status" value="1"/>
</dbReference>
<reference evidence="3 4" key="1">
    <citation type="submission" date="2016-10" db="EMBL/GenBank/DDBJ databases">
        <authorList>
            <person name="de Groot N.N."/>
        </authorList>
    </citation>
    <scope>NUCLEOTIDE SEQUENCE [LARGE SCALE GENOMIC DNA]</scope>
    <source>
        <strain evidence="3 4">KHGC13</strain>
    </source>
</reference>
<evidence type="ECO:0000313" key="3">
    <source>
        <dbReference type="EMBL" id="SFU37559.1"/>
    </source>
</evidence>
<dbReference type="RefSeq" id="WP_163427833.1">
    <property type="nucleotide sequence ID" value="NZ_CACVNK010000050.1"/>
</dbReference>